<protein>
    <submittedName>
        <fullName evidence="1">Uncharacterized protein</fullName>
    </submittedName>
</protein>
<dbReference type="AlphaFoldDB" id="A0A0E9SCX0"/>
<organism evidence="1">
    <name type="scientific">Anguilla anguilla</name>
    <name type="common">European freshwater eel</name>
    <name type="synonym">Muraena anguilla</name>
    <dbReference type="NCBI Taxonomy" id="7936"/>
    <lineage>
        <taxon>Eukaryota</taxon>
        <taxon>Metazoa</taxon>
        <taxon>Chordata</taxon>
        <taxon>Craniata</taxon>
        <taxon>Vertebrata</taxon>
        <taxon>Euteleostomi</taxon>
        <taxon>Actinopterygii</taxon>
        <taxon>Neopterygii</taxon>
        <taxon>Teleostei</taxon>
        <taxon>Anguilliformes</taxon>
        <taxon>Anguillidae</taxon>
        <taxon>Anguilla</taxon>
    </lineage>
</organism>
<reference evidence="1" key="2">
    <citation type="journal article" date="2015" name="Fish Shellfish Immunol.">
        <title>Early steps in the European eel (Anguilla anguilla)-Vibrio vulnificus interaction in the gills: Role of the RtxA13 toxin.</title>
        <authorList>
            <person name="Callol A."/>
            <person name="Pajuelo D."/>
            <person name="Ebbesson L."/>
            <person name="Teles M."/>
            <person name="MacKenzie S."/>
            <person name="Amaro C."/>
        </authorList>
    </citation>
    <scope>NUCLEOTIDE SEQUENCE</scope>
</reference>
<sequence>MHATCNLDVLSDVTDTLHKHFMIYFLIELTNLKGYKLNIYNFNVISDFLFN</sequence>
<evidence type="ECO:0000313" key="1">
    <source>
        <dbReference type="EMBL" id="JAH39092.1"/>
    </source>
</evidence>
<name>A0A0E9SCX0_ANGAN</name>
<dbReference type="EMBL" id="GBXM01069485">
    <property type="protein sequence ID" value="JAH39092.1"/>
    <property type="molecule type" value="Transcribed_RNA"/>
</dbReference>
<accession>A0A0E9SCX0</accession>
<reference evidence="1" key="1">
    <citation type="submission" date="2014-11" db="EMBL/GenBank/DDBJ databases">
        <authorList>
            <person name="Amaro Gonzalez C."/>
        </authorList>
    </citation>
    <scope>NUCLEOTIDE SEQUENCE</scope>
</reference>
<proteinExistence type="predicted"/>